<dbReference type="SUPFAM" id="SSF53474">
    <property type="entry name" value="alpha/beta-Hydrolases"/>
    <property type="match status" value="1"/>
</dbReference>
<feature type="chain" id="PRO_5020661948" description="AB hydrolase-1 domain-containing protein" evidence="1">
    <location>
        <begin position="33"/>
        <end position="392"/>
    </location>
</feature>
<comment type="caution">
    <text evidence="2">The sequence shown here is derived from an EMBL/GenBank/DDBJ whole genome shotgun (WGS) entry which is preliminary data.</text>
</comment>
<dbReference type="PANTHER" id="PTHR35560:SF3">
    <property type="entry name" value="PEPTIDASE S9 PROLYL OLIGOPEPTIDASE CATALYTIC DOMAIN-CONTAINING PROTEIN"/>
    <property type="match status" value="1"/>
</dbReference>
<evidence type="ECO:0008006" key="4">
    <source>
        <dbReference type="Google" id="ProtNLM"/>
    </source>
</evidence>
<reference evidence="2 3" key="1">
    <citation type="journal article" date="2017" name="Int. J. Syst. Evol. Microbiol.">
        <title>Achromobacter aloeverae sp. nov., isolated from the root of Aloe vera (L.) Burm.f.</title>
        <authorList>
            <person name="Kuncharoen N."/>
            <person name="Muramatsu Y."/>
            <person name="Shibata C."/>
            <person name="Kamakura Y."/>
            <person name="Nakagawa Y."/>
            <person name="Tanasupawat S."/>
        </authorList>
    </citation>
    <scope>NUCLEOTIDE SEQUENCE [LARGE SCALE GENOMIC DNA]</scope>
    <source>
        <strain evidence="2 3">AVA-1</strain>
    </source>
</reference>
<protein>
    <recommendedName>
        <fullName evidence="4">AB hydrolase-1 domain-containing protein</fullName>
    </recommendedName>
</protein>
<dbReference type="AlphaFoldDB" id="A0A4Q1HQY6"/>
<dbReference type="PANTHER" id="PTHR35560">
    <property type="entry name" value="BLL0132 PROTEIN"/>
    <property type="match status" value="1"/>
</dbReference>
<evidence type="ECO:0000256" key="1">
    <source>
        <dbReference type="SAM" id="SignalP"/>
    </source>
</evidence>
<dbReference type="InterPro" id="IPR029058">
    <property type="entry name" value="AB_hydrolase_fold"/>
</dbReference>
<dbReference type="EMBL" id="PYAL01000001">
    <property type="protein sequence ID" value="RXN93003.1"/>
    <property type="molecule type" value="Genomic_DNA"/>
</dbReference>
<accession>A0A4Q1HQY6</accession>
<gene>
    <name evidence="2" type="ORF">C7R54_04550</name>
</gene>
<evidence type="ECO:0000313" key="3">
    <source>
        <dbReference type="Proteomes" id="UP000290849"/>
    </source>
</evidence>
<keyword evidence="3" id="KW-1185">Reference proteome</keyword>
<dbReference type="Gene3D" id="3.40.50.1820">
    <property type="entry name" value="alpha/beta hydrolase"/>
    <property type="match status" value="1"/>
</dbReference>
<dbReference type="InterPro" id="IPR006311">
    <property type="entry name" value="TAT_signal"/>
</dbReference>
<organism evidence="2 3">
    <name type="scientific">Achromobacter aloeverae</name>
    <dbReference type="NCBI Taxonomy" id="1750518"/>
    <lineage>
        <taxon>Bacteria</taxon>
        <taxon>Pseudomonadati</taxon>
        <taxon>Pseudomonadota</taxon>
        <taxon>Betaproteobacteria</taxon>
        <taxon>Burkholderiales</taxon>
        <taxon>Alcaligenaceae</taxon>
        <taxon>Achromobacter</taxon>
    </lineage>
</organism>
<dbReference type="OrthoDB" id="1094867at2"/>
<name>A0A4Q1HQY6_9BURK</name>
<dbReference type="Proteomes" id="UP000290849">
    <property type="component" value="Unassembled WGS sequence"/>
</dbReference>
<sequence>MDARSQAYNAATPNRRCPMSARAFLSALPAVAALCALPLASATHAAPASHGPAPSWQTLELGRPGHHYPFPVYANVDLARAHLDKIRHVLIIIHGRNRNGDDYFQTGANILALSPGADGDTLLLAPKFPAAIDRGFDKMPAWSHGRWSSGEASIKAARRPAPVSAFEVLDDLLARVADQRRLPLLQDVVIAGHSAGAQLVQRYAVFNAVDERIRRGGVDMRYVIANPSSYVYLSKDRPKDDGKGFAPFNPGQCPDYNAYKYGLEHLPAGLPASGVGPATPAQEAVRLARRYAGRSVTYLLGGADNNPEHRLLDKTCAAEAQGATRLARGKAYVKYEQWLPANQKLKIEHQAYEVAGVGHDSRRMFNSECGVRELVGKNAQAVTGAAPCTPLR</sequence>
<keyword evidence="1" id="KW-0732">Signal</keyword>
<feature type="signal peptide" evidence="1">
    <location>
        <begin position="1"/>
        <end position="32"/>
    </location>
</feature>
<dbReference type="PROSITE" id="PS51318">
    <property type="entry name" value="TAT"/>
    <property type="match status" value="1"/>
</dbReference>
<evidence type="ECO:0000313" key="2">
    <source>
        <dbReference type="EMBL" id="RXN93003.1"/>
    </source>
</evidence>
<proteinExistence type="predicted"/>